<comment type="subunit">
    <text evidence="5">Homodimer.</text>
</comment>
<dbReference type="PANTHER" id="PTHR10851:SF0">
    <property type="entry name" value="PYRIDOXINE-5'-PHOSPHATE OXIDASE"/>
    <property type="match status" value="1"/>
</dbReference>
<evidence type="ECO:0000259" key="8">
    <source>
        <dbReference type="Pfam" id="PF01243"/>
    </source>
</evidence>
<dbReference type="EC" id="1.4.3.5" evidence="5"/>
<name>A0A2C8YRK5_9MICO</name>
<dbReference type="PANTHER" id="PTHR10851">
    <property type="entry name" value="PYRIDOXINE-5-PHOSPHATE OXIDASE"/>
    <property type="match status" value="1"/>
</dbReference>
<feature type="domain" description="Pyridoxine 5'-phosphate oxidase dimerisation C-terminal" evidence="9">
    <location>
        <begin position="172"/>
        <end position="213"/>
    </location>
</feature>
<dbReference type="Gene3D" id="2.30.110.10">
    <property type="entry name" value="Electron Transport, Fmn-binding Protein, Chain A"/>
    <property type="match status" value="1"/>
</dbReference>
<feature type="binding site" evidence="5 6">
    <location>
        <position position="185"/>
    </location>
    <ligand>
        <name>FMN</name>
        <dbReference type="ChEBI" id="CHEBI:58210"/>
    </ligand>
</feature>
<accession>A0A2C8YRK5</accession>
<comment type="catalytic activity">
    <reaction evidence="5">
        <text>pyridoxamine 5'-phosphate + O2 + H2O = pyridoxal 5'-phosphate + H2O2 + NH4(+)</text>
        <dbReference type="Rhea" id="RHEA:15817"/>
        <dbReference type="ChEBI" id="CHEBI:15377"/>
        <dbReference type="ChEBI" id="CHEBI:15379"/>
        <dbReference type="ChEBI" id="CHEBI:16240"/>
        <dbReference type="ChEBI" id="CHEBI:28938"/>
        <dbReference type="ChEBI" id="CHEBI:58451"/>
        <dbReference type="ChEBI" id="CHEBI:597326"/>
        <dbReference type="EC" id="1.4.3.5"/>
    </reaction>
</comment>
<evidence type="ECO:0000256" key="3">
    <source>
        <dbReference type="ARBA" id="ARBA00022643"/>
    </source>
</evidence>
<dbReference type="PIRSF" id="PIRSF000190">
    <property type="entry name" value="Pyd_amn-ph_oxd"/>
    <property type="match status" value="1"/>
</dbReference>
<protein>
    <recommendedName>
        <fullName evidence="5">Pyridoxine/pyridoxamine 5'-phosphate oxidase</fullName>
        <ecNumber evidence="5">1.4.3.5</ecNumber>
    </recommendedName>
    <alternativeName>
        <fullName evidence="5">PNP/PMP oxidase</fullName>
        <shortName evidence="5">PNPOx</shortName>
    </alternativeName>
    <alternativeName>
        <fullName evidence="5">Pyridoxal 5'-phosphate synthase</fullName>
    </alternativeName>
</protein>
<dbReference type="InterPro" id="IPR019576">
    <property type="entry name" value="Pyridoxamine_oxidase_dimer_C"/>
</dbReference>
<dbReference type="Pfam" id="PF01243">
    <property type="entry name" value="PNPOx_N"/>
    <property type="match status" value="1"/>
</dbReference>
<evidence type="ECO:0000256" key="1">
    <source>
        <dbReference type="ARBA" id="ARBA00007301"/>
    </source>
</evidence>
<proteinExistence type="inferred from homology"/>
<dbReference type="AlphaFoldDB" id="A0A2C8YRK5"/>
<dbReference type="InterPro" id="IPR011576">
    <property type="entry name" value="Pyridox_Oxase_N"/>
</dbReference>
<keyword evidence="2 5" id="KW-0285">Flavoprotein</keyword>
<comment type="similarity">
    <text evidence="1 5">Belongs to the pyridoxamine 5'-phosphate oxidase family.</text>
</comment>
<dbReference type="PROSITE" id="PS01064">
    <property type="entry name" value="PYRIDOX_OXIDASE"/>
    <property type="match status" value="1"/>
</dbReference>
<comment type="pathway">
    <text evidence="5">Cofactor metabolism; pyridoxal 5'-phosphate salvage; pyridoxal 5'-phosphate from pyridoxine 5'-phosphate: step 1/1.</text>
</comment>
<keyword evidence="11" id="KW-1185">Reference proteome</keyword>
<gene>
    <name evidence="5" type="primary">pdxH</name>
    <name evidence="10" type="ORF">SAMN06296378_0525</name>
</gene>
<keyword evidence="3 5" id="KW-0288">FMN</keyword>
<feature type="binding site" evidence="5">
    <location>
        <begin position="191"/>
        <end position="193"/>
    </location>
    <ligand>
        <name>substrate</name>
    </ligand>
</feature>
<feature type="binding site" evidence="5 6">
    <location>
        <position position="82"/>
    </location>
    <ligand>
        <name>FMN</name>
        <dbReference type="ChEBI" id="CHEBI:58210"/>
    </ligand>
</feature>
<dbReference type="NCBIfam" id="TIGR00558">
    <property type="entry name" value="pdxH"/>
    <property type="match status" value="1"/>
</dbReference>
<feature type="binding site" evidence="5 6">
    <location>
        <position position="195"/>
    </location>
    <ligand>
        <name>FMN</name>
        <dbReference type="ChEBI" id="CHEBI:58210"/>
    </ligand>
</feature>
<dbReference type="EMBL" id="OCST01000001">
    <property type="protein sequence ID" value="SOE53245.1"/>
    <property type="molecule type" value="Genomic_DNA"/>
</dbReference>
<comment type="catalytic activity">
    <reaction evidence="5">
        <text>pyridoxine 5'-phosphate + O2 = pyridoxal 5'-phosphate + H2O2</text>
        <dbReference type="Rhea" id="RHEA:15149"/>
        <dbReference type="ChEBI" id="CHEBI:15379"/>
        <dbReference type="ChEBI" id="CHEBI:16240"/>
        <dbReference type="ChEBI" id="CHEBI:58589"/>
        <dbReference type="ChEBI" id="CHEBI:597326"/>
        <dbReference type="EC" id="1.4.3.5"/>
    </reaction>
</comment>
<evidence type="ECO:0000256" key="5">
    <source>
        <dbReference type="HAMAP-Rule" id="MF_01629"/>
    </source>
</evidence>
<dbReference type="InterPro" id="IPR019740">
    <property type="entry name" value="Pyridox_Oxase_CS"/>
</dbReference>
<dbReference type="InterPro" id="IPR000659">
    <property type="entry name" value="Pyridox_Oxase"/>
</dbReference>
<evidence type="ECO:0000256" key="2">
    <source>
        <dbReference type="ARBA" id="ARBA00022630"/>
    </source>
</evidence>
<feature type="domain" description="Pyridoxamine 5'-phosphate oxidase N-terminal" evidence="8">
    <location>
        <begin position="35"/>
        <end position="156"/>
    </location>
</feature>
<dbReference type="NCBIfam" id="NF004231">
    <property type="entry name" value="PRK05679.1"/>
    <property type="match status" value="1"/>
</dbReference>
<dbReference type="RefSeq" id="WP_097059645.1">
    <property type="nucleotide sequence ID" value="NZ_BMLC01000002.1"/>
</dbReference>
<comment type="cofactor">
    <cofactor evidence="5 6">
        <name>FMN</name>
        <dbReference type="ChEBI" id="CHEBI:58210"/>
    </cofactor>
    <text evidence="5 6">Binds 1 FMN per subunit.</text>
</comment>
<feature type="binding site" evidence="5">
    <location>
        <position position="126"/>
    </location>
    <ligand>
        <name>substrate</name>
    </ligand>
</feature>
<dbReference type="UniPathway" id="UPA01068">
    <property type="reaction ID" value="UER00304"/>
</dbReference>
<dbReference type="SUPFAM" id="SSF50475">
    <property type="entry name" value="FMN-binding split barrel"/>
    <property type="match status" value="1"/>
</dbReference>
<dbReference type="Pfam" id="PF10590">
    <property type="entry name" value="PNP_phzG_C"/>
    <property type="match status" value="1"/>
</dbReference>
<dbReference type="OrthoDB" id="9780392at2"/>
<evidence type="ECO:0000256" key="7">
    <source>
        <dbReference type="SAM" id="MobiDB-lite"/>
    </source>
</evidence>
<dbReference type="Proteomes" id="UP000219440">
    <property type="component" value="Unassembled WGS sequence"/>
</dbReference>
<dbReference type="InterPro" id="IPR012349">
    <property type="entry name" value="Split_barrel_FMN-bd"/>
</dbReference>
<dbReference type="GO" id="GO:0008615">
    <property type="term" value="P:pyridoxine biosynthetic process"/>
    <property type="evidence" value="ECO:0007669"/>
    <property type="project" value="UniProtKB-UniRule"/>
</dbReference>
<evidence type="ECO:0000313" key="11">
    <source>
        <dbReference type="Proteomes" id="UP000219440"/>
    </source>
</evidence>
<keyword evidence="4 5" id="KW-0560">Oxidoreductase</keyword>
<sequence length="213" mass="23661">MDSLERHTDYGSTPLDESEVSSDPFEQFALWLDTAERAEVYEPNAMVVGTVDAEARPSSRTVLLKGLGGGAFEFVTNYRSAKGLQLDGNPAVSLLFPWYALHRQVIVLGSASRGTPESSDALWASRPRESQLASIASEQSQPVGSRAALEHRIAEMDREFVATDTVPRPSWWGAMRVVPRSIEFWQGRTSRIHDRLRYTPTADGGWGIERLQP</sequence>
<feature type="binding site" evidence="5 6">
    <location>
        <position position="104"/>
    </location>
    <ligand>
        <name>FMN</name>
        <dbReference type="ChEBI" id="CHEBI:58210"/>
    </ligand>
</feature>
<feature type="binding site" evidence="5 6">
    <location>
        <begin position="139"/>
        <end position="140"/>
    </location>
    <ligand>
        <name>FMN</name>
        <dbReference type="ChEBI" id="CHEBI:58210"/>
    </ligand>
</feature>
<dbReference type="HAMAP" id="MF_01629">
    <property type="entry name" value="PdxH"/>
    <property type="match status" value="1"/>
</dbReference>
<evidence type="ECO:0000256" key="6">
    <source>
        <dbReference type="PIRSR" id="PIRSR000190-2"/>
    </source>
</evidence>
<feature type="binding site" evidence="5 6">
    <location>
        <begin position="60"/>
        <end position="65"/>
    </location>
    <ligand>
        <name>FMN</name>
        <dbReference type="ChEBI" id="CHEBI:58210"/>
    </ligand>
</feature>
<dbReference type="GO" id="GO:0004733">
    <property type="term" value="F:pyridoxamine phosphate oxidase activity"/>
    <property type="evidence" value="ECO:0007669"/>
    <property type="project" value="UniProtKB-UniRule"/>
</dbReference>
<feature type="binding site" evidence="5">
    <location>
        <position position="130"/>
    </location>
    <ligand>
        <name>substrate</name>
    </ligand>
</feature>
<reference evidence="10 11" key="1">
    <citation type="submission" date="2017-09" db="EMBL/GenBank/DDBJ databases">
        <authorList>
            <person name="Ehlers B."/>
            <person name="Leendertz F.H."/>
        </authorList>
    </citation>
    <scope>NUCLEOTIDE SEQUENCE [LARGE SCALE GENOMIC DNA]</scope>
    <source>
        <strain evidence="10 11">CGMCC 1.05381</strain>
    </source>
</reference>
<evidence type="ECO:0000313" key="10">
    <source>
        <dbReference type="EMBL" id="SOE53245.1"/>
    </source>
</evidence>
<feature type="region of interest" description="Disordered" evidence="7">
    <location>
        <begin position="1"/>
        <end position="21"/>
    </location>
</feature>
<feature type="binding site" evidence="5">
    <location>
        <position position="65"/>
    </location>
    <ligand>
        <name>substrate</name>
    </ligand>
</feature>
<evidence type="ECO:0000256" key="4">
    <source>
        <dbReference type="ARBA" id="ARBA00023002"/>
    </source>
</evidence>
<comment type="caution">
    <text evidence="5">Lacks conserved residue(s) required for the propagation of feature annotation.</text>
</comment>
<comment type="pathway">
    <text evidence="5">Cofactor metabolism; pyridoxal 5'-phosphate salvage; pyridoxal 5'-phosphate from pyridoxamine 5'-phosphate: step 1/1.</text>
</comment>
<evidence type="ECO:0000259" key="9">
    <source>
        <dbReference type="Pfam" id="PF10590"/>
    </source>
</evidence>
<dbReference type="GO" id="GO:0010181">
    <property type="term" value="F:FMN binding"/>
    <property type="evidence" value="ECO:0007669"/>
    <property type="project" value="UniProtKB-UniRule"/>
</dbReference>
<organism evidence="10 11">
    <name type="scientific">Salinibacterium xinjiangense</name>
    <dbReference type="NCBI Taxonomy" id="386302"/>
    <lineage>
        <taxon>Bacteria</taxon>
        <taxon>Bacillati</taxon>
        <taxon>Actinomycetota</taxon>
        <taxon>Actinomycetes</taxon>
        <taxon>Micrococcales</taxon>
        <taxon>Microbacteriaceae</taxon>
        <taxon>Salinibacterium</taxon>
    </lineage>
</organism>
<comment type="function">
    <text evidence="5">Catalyzes the oxidation of either pyridoxine 5'-phosphate (PNP) or pyridoxamine 5'-phosphate (PMP) into pyridoxal 5'-phosphate (PLP).</text>
</comment>
<keyword evidence="5" id="KW-0664">Pyridoxine biosynthesis</keyword>